<feature type="transmembrane region" description="Helical" evidence="1">
    <location>
        <begin position="12"/>
        <end position="33"/>
    </location>
</feature>
<keyword evidence="3" id="KW-1185">Reference proteome</keyword>
<comment type="function">
    <text evidence="1">Involved in the import of queuosine (Q) precursors, required for Q precursor salvage.</text>
</comment>
<dbReference type="PANTHER" id="PTHR34300:SF1">
    <property type="entry name" value="QUEUOSINE PRECURSOR TRANSPORTER"/>
    <property type="match status" value="1"/>
</dbReference>
<name>A0A0W0UA52_9GAMM</name>
<dbReference type="InterPro" id="IPR003744">
    <property type="entry name" value="YhhQ"/>
</dbReference>
<feature type="transmembrane region" description="Helical" evidence="1">
    <location>
        <begin position="135"/>
        <end position="162"/>
    </location>
</feature>
<dbReference type="NCBIfam" id="TIGR00697">
    <property type="entry name" value="queuosine precursor transporter"/>
    <property type="match status" value="1"/>
</dbReference>
<proteinExistence type="inferred from homology"/>
<dbReference type="AlphaFoldDB" id="A0A0W0UA52"/>
<keyword evidence="1" id="KW-0472">Membrane</keyword>
<dbReference type="OrthoDB" id="7065604at2"/>
<comment type="subcellular location">
    <subcellularLocation>
        <location evidence="1">Cell inner membrane</location>
        <topology evidence="1">Multi-pass membrane protein</topology>
    </subcellularLocation>
</comment>
<dbReference type="RefSeq" id="WP_028387192.1">
    <property type="nucleotide sequence ID" value="NZ_CAAAHN010000003.1"/>
</dbReference>
<feature type="transmembrane region" description="Helical" evidence="1">
    <location>
        <begin position="108"/>
        <end position="128"/>
    </location>
</feature>
<dbReference type="GO" id="GO:0005886">
    <property type="term" value="C:plasma membrane"/>
    <property type="evidence" value="ECO:0007669"/>
    <property type="project" value="UniProtKB-SubCell"/>
</dbReference>
<dbReference type="EMBL" id="LNYC01000001">
    <property type="protein sequence ID" value="KTD04872.1"/>
    <property type="molecule type" value="Genomic_DNA"/>
</dbReference>
<dbReference type="PATRIC" id="fig|45065.4.peg.60"/>
<evidence type="ECO:0000256" key="1">
    <source>
        <dbReference type="HAMAP-Rule" id="MF_02088"/>
    </source>
</evidence>
<feature type="transmembrane region" description="Helical" evidence="1">
    <location>
        <begin position="70"/>
        <end position="88"/>
    </location>
</feature>
<evidence type="ECO:0000313" key="3">
    <source>
        <dbReference type="Proteomes" id="UP000054785"/>
    </source>
</evidence>
<keyword evidence="1" id="KW-0997">Cell inner membrane</keyword>
<reference evidence="2 3" key="1">
    <citation type="submission" date="2015-11" db="EMBL/GenBank/DDBJ databases">
        <title>Genomic analysis of 38 Legionella species identifies large and diverse effector repertoires.</title>
        <authorList>
            <person name="Burstein D."/>
            <person name="Amaro F."/>
            <person name="Zusman T."/>
            <person name="Lifshitz Z."/>
            <person name="Cohen O."/>
            <person name="Gilbert J.A."/>
            <person name="Pupko T."/>
            <person name="Shuman H.A."/>
            <person name="Segal G."/>
        </authorList>
    </citation>
    <scope>NUCLEOTIDE SEQUENCE [LARGE SCALE GENOMIC DNA]</scope>
    <source>
        <strain evidence="2 3">ATCC 49504</strain>
    </source>
</reference>
<organism evidence="2 3">
    <name type="scientific">Legionella geestiana</name>
    <dbReference type="NCBI Taxonomy" id="45065"/>
    <lineage>
        <taxon>Bacteria</taxon>
        <taxon>Pseudomonadati</taxon>
        <taxon>Pseudomonadota</taxon>
        <taxon>Gammaproteobacteria</taxon>
        <taxon>Legionellales</taxon>
        <taxon>Legionellaceae</taxon>
        <taxon>Legionella</taxon>
    </lineage>
</organism>
<keyword evidence="1" id="KW-1003">Cell membrane</keyword>
<evidence type="ECO:0000313" key="2">
    <source>
        <dbReference type="EMBL" id="KTD04872.1"/>
    </source>
</evidence>
<protein>
    <recommendedName>
        <fullName evidence="1">Probable queuosine precursor transporter</fullName>
        <shortName evidence="1">Q precursor transporter</shortName>
    </recommendedName>
</protein>
<dbReference type="HAMAP" id="MF_02088">
    <property type="entry name" value="Q_prec_transport"/>
    <property type="match status" value="1"/>
</dbReference>
<keyword evidence="1" id="KW-1133">Transmembrane helix</keyword>
<comment type="similarity">
    <text evidence="1">Belongs to the vitamin uptake transporter (VUT/ECF) (TC 2.A.88) family. Q precursor transporter subfamily.</text>
</comment>
<dbReference type="Proteomes" id="UP000054785">
    <property type="component" value="Unassembled WGS sequence"/>
</dbReference>
<dbReference type="NCBIfam" id="NF008406">
    <property type="entry name" value="PRK11212.1"/>
    <property type="match status" value="1"/>
</dbReference>
<gene>
    <name evidence="2" type="ORF">Lgee_0056</name>
</gene>
<dbReference type="STRING" id="45065.Lgee_0056"/>
<comment type="caution">
    <text evidence="2">The sequence shown here is derived from an EMBL/GenBank/DDBJ whole genome shotgun (WGS) entry which is preliminary data.</text>
</comment>
<accession>A0A0W0UA52</accession>
<keyword evidence="1" id="KW-0812">Transmembrane</keyword>
<sequence length="219" mass="25052">MLEVKKKRSRSLWTVSAHIFLIAASNVLVQYPFVIFGLHTTWGAFTYPFIFLLTDLSTRIQGVKYARQTVFQAMVPGLLVSYLAAIMLSAPEWVWQVLSTLKLEPLRIAIACFVAYVFGQLSDILVFSRFKKMRAWWWAPMVSTTLSSALDTFLFFALAFYASSNHFMAEHWPEIALVDMGFKIAMSLVAIVPLYGILAAWVLRRKSMRISQFLNKALY</sequence>
<feature type="transmembrane region" description="Helical" evidence="1">
    <location>
        <begin position="39"/>
        <end position="58"/>
    </location>
</feature>
<dbReference type="Pfam" id="PF02592">
    <property type="entry name" value="Vut_1"/>
    <property type="match status" value="1"/>
</dbReference>
<dbReference type="GO" id="GO:0022857">
    <property type="term" value="F:transmembrane transporter activity"/>
    <property type="evidence" value="ECO:0007669"/>
    <property type="project" value="UniProtKB-UniRule"/>
</dbReference>
<feature type="transmembrane region" description="Helical" evidence="1">
    <location>
        <begin position="182"/>
        <end position="203"/>
    </location>
</feature>
<dbReference type="PANTHER" id="PTHR34300">
    <property type="entry name" value="QUEUOSINE PRECURSOR TRANSPORTER-RELATED"/>
    <property type="match status" value="1"/>
</dbReference>
<keyword evidence="1" id="KW-0813">Transport</keyword>